<accession>A0A318UST3</accession>
<comment type="caution">
    <text evidence="2">The sequence shown here is derived from an EMBL/GenBank/DDBJ whole genome shotgun (WGS) entry which is preliminary data.</text>
</comment>
<feature type="signal peptide" evidence="1">
    <location>
        <begin position="1"/>
        <end position="20"/>
    </location>
</feature>
<reference evidence="2 3" key="1">
    <citation type="submission" date="2018-06" db="EMBL/GenBank/DDBJ databases">
        <title>Genomic Encyclopedia of Archaeal and Bacterial Type Strains, Phase II (KMG-II): from individual species to whole genera.</title>
        <authorList>
            <person name="Goeker M."/>
        </authorList>
    </citation>
    <scope>NUCLEOTIDE SEQUENCE [LARGE SCALE GENOMIC DNA]</scope>
    <source>
        <strain evidence="2 3">DSM 27372</strain>
    </source>
</reference>
<protein>
    <submittedName>
        <fullName evidence="2">Uncharacterized protein</fullName>
    </submittedName>
</protein>
<organism evidence="2 3">
    <name type="scientific">Pedobacter nutrimenti</name>
    <dbReference type="NCBI Taxonomy" id="1241337"/>
    <lineage>
        <taxon>Bacteria</taxon>
        <taxon>Pseudomonadati</taxon>
        <taxon>Bacteroidota</taxon>
        <taxon>Sphingobacteriia</taxon>
        <taxon>Sphingobacteriales</taxon>
        <taxon>Sphingobacteriaceae</taxon>
        <taxon>Pedobacter</taxon>
    </lineage>
</organism>
<dbReference type="RefSeq" id="WP_110829376.1">
    <property type="nucleotide sequence ID" value="NZ_QKLU01000003.1"/>
</dbReference>
<dbReference type="AlphaFoldDB" id="A0A318UST3"/>
<name>A0A318UST3_9SPHI</name>
<proteinExistence type="predicted"/>
<dbReference type="EMBL" id="QKLU01000003">
    <property type="protein sequence ID" value="PYF74669.1"/>
    <property type="molecule type" value="Genomic_DNA"/>
</dbReference>
<evidence type="ECO:0000313" key="3">
    <source>
        <dbReference type="Proteomes" id="UP000248198"/>
    </source>
</evidence>
<evidence type="ECO:0000313" key="2">
    <source>
        <dbReference type="EMBL" id="PYF74669.1"/>
    </source>
</evidence>
<sequence length="144" mass="15497">MKKVTFLLSALLLVATSLFAQEDHKHGSPHGGDVKSAGTGFHMEAVVKDGMVMVYLLDGSEKTMSIAGATATATIQTADGKISKETLKTMGKDSFMYMLDKTKKYNKAIVTIKTNGKTASASFDLNKKADDHKDDDHHGAGHKH</sequence>
<keyword evidence="1" id="KW-0732">Signal</keyword>
<feature type="chain" id="PRO_5016437932" evidence="1">
    <location>
        <begin position="21"/>
        <end position="144"/>
    </location>
</feature>
<dbReference type="OrthoDB" id="9799434at2"/>
<keyword evidence="3" id="KW-1185">Reference proteome</keyword>
<gene>
    <name evidence="2" type="ORF">B0O44_103114</name>
</gene>
<evidence type="ECO:0000256" key="1">
    <source>
        <dbReference type="SAM" id="SignalP"/>
    </source>
</evidence>
<dbReference type="Proteomes" id="UP000248198">
    <property type="component" value="Unassembled WGS sequence"/>
</dbReference>